<dbReference type="Gene3D" id="2.20.200.10">
    <property type="entry name" value="Outer membrane efflux proteins (OEP)"/>
    <property type="match status" value="1"/>
</dbReference>
<feature type="signal peptide" evidence="2">
    <location>
        <begin position="1"/>
        <end position="32"/>
    </location>
</feature>
<keyword evidence="2" id="KW-1134">Transmembrane beta strand</keyword>
<dbReference type="NCBIfam" id="TIGR01845">
    <property type="entry name" value="outer_NodT"/>
    <property type="match status" value="1"/>
</dbReference>
<dbReference type="PROSITE" id="PS51257">
    <property type="entry name" value="PROKAR_LIPOPROTEIN"/>
    <property type="match status" value="1"/>
</dbReference>
<name>A0ABY8SXB3_9BURK</name>
<keyword evidence="2" id="KW-0449">Lipoprotein</keyword>
<accession>A0ABY8SXB3</accession>
<gene>
    <name evidence="3" type="ORF">QMY55_11315</name>
</gene>
<dbReference type="Pfam" id="PF02321">
    <property type="entry name" value="OEP"/>
    <property type="match status" value="2"/>
</dbReference>
<dbReference type="Proteomes" id="UP001240697">
    <property type="component" value="Chromosome"/>
</dbReference>
<dbReference type="Gene3D" id="1.20.1600.10">
    <property type="entry name" value="Outer membrane efflux proteins (OEP)"/>
    <property type="match status" value="1"/>
</dbReference>
<evidence type="ECO:0000313" key="3">
    <source>
        <dbReference type="EMBL" id="WHS67657.1"/>
    </source>
</evidence>
<evidence type="ECO:0000313" key="4">
    <source>
        <dbReference type="Proteomes" id="UP001240697"/>
    </source>
</evidence>
<keyword evidence="4" id="KW-1185">Reference proteome</keyword>
<dbReference type="PANTHER" id="PTHR30203">
    <property type="entry name" value="OUTER MEMBRANE CATION EFFLUX PROTEIN"/>
    <property type="match status" value="1"/>
</dbReference>
<proteinExistence type="inferred from homology"/>
<keyword evidence="2" id="KW-0564">Palmitate</keyword>
<keyword evidence="2" id="KW-0472">Membrane</keyword>
<keyword evidence="2" id="KW-0732">Signal</keyword>
<protein>
    <submittedName>
        <fullName evidence="3">Efflux transporter outer membrane subunit</fullName>
    </submittedName>
</protein>
<comment type="subcellular location">
    <subcellularLocation>
        <location evidence="2">Cell membrane</location>
        <topology evidence="2">Lipid-anchor</topology>
    </subcellularLocation>
</comment>
<evidence type="ECO:0000256" key="2">
    <source>
        <dbReference type="RuleBase" id="RU362097"/>
    </source>
</evidence>
<keyword evidence="2" id="KW-0812">Transmembrane</keyword>
<dbReference type="SUPFAM" id="SSF56954">
    <property type="entry name" value="Outer membrane efflux proteins (OEP)"/>
    <property type="match status" value="1"/>
</dbReference>
<sequence>MKPRMNAWMLRIVPLAAAMLLTGCSVPSLSHAPDTAQAAVPERWSQLVDSGDDDVKAPAVQAQWWQAFGDVQLSRWVELALQRNNDVLTAMARVDEARANLDMAGSGAMPQVSLSAPGSANRSLSARTGQMVHVRSAQPVLQASWELDLWNRLGSLSQAAQQRLQASQADNDAVRLTVAATTAQAYIGLRSLQAQLAVAQFTVKSREDAVRLLGDQVRVGYISQLQLSQALAELESVRQSVQQLSLAQERQRIALMQLVGGVGDEQAQALMQRTLDGASSVMPRQLGTQVLDRIELPRMPAAGLPSALLERRPDIARARLQLAASDSNLAAQRAAFLPQVSLSANFGSLLINALDYNPARVWSLGGSILAPLFTGGRLQGQFDAASAQRDQAAYAYRGVVIKAFGDVETALVSTQQLQSQWQHARQRETVLTSTLGFAKDRYEAGYASYLEELDAQRNLFAAQQDVLRLRQSQLENAVALYQALGGGWQPGGEVNPDSKP</sequence>
<organism evidence="3 4">
    <name type="scientific">Comamonas resistens</name>
    <dbReference type="NCBI Taxonomy" id="3046670"/>
    <lineage>
        <taxon>Bacteria</taxon>
        <taxon>Pseudomonadati</taxon>
        <taxon>Pseudomonadota</taxon>
        <taxon>Betaproteobacteria</taxon>
        <taxon>Burkholderiales</taxon>
        <taxon>Comamonadaceae</taxon>
        <taxon>Comamonas</taxon>
    </lineage>
</organism>
<dbReference type="EMBL" id="CP125947">
    <property type="protein sequence ID" value="WHS67657.1"/>
    <property type="molecule type" value="Genomic_DNA"/>
</dbReference>
<dbReference type="InterPro" id="IPR003423">
    <property type="entry name" value="OMP_efflux"/>
</dbReference>
<comment type="similarity">
    <text evidence="1 2">Belongs to the outer membrane factor (OMF) (TC 1.B.17) family.</text>
</comment>
<feature type="chain" id="PRO_5045006450" evidence="2">
    <location>
        <begin position="33"/>
        <end position="500"/>
    </location>
</feature>
<dbReference type="PANTHER" id="PTHR30203:SF30">
    <property type="entry name" value="OUTER MEMBRANE PROTEIN-RELATED"/>
    <property type="match status" value="1"/>
</dbReference>
<dbReference type="InterPro" id="IPR010131">
    <property type="entry name" value="MdtP/NodT-like"/>
</dbReference>
<dbReference type="RefSeq" id="WP_283488684.1">
    <property type="nucleotide sequence ID" value="NZ_CP125947.1"/>
</dbReference>
<evidence type="ECO:0000256" key="1">
    <source>
        <dbReference type="ARBA" id="ARBA00007613"/>
    </source>
</evidence>
<reference evidence="3 4" key="1">
    <citation type="submission" date="2023-05" db="EMBL/GenBank/DDBJ databases">
        <authorList>
            <person name="Yin Y."/>
            <person name="Lu Z."/>
        </authorList>
    </citation>
    <scope>NUCLEOTIDE SEQUENCE [LARGE SCALE GENOMIC DNA]</scope>
    <source>
        <strain evidence="3 4">ZM22</strain>
    </source>
</reference>